<keyword evidence="5" id="KW-0326">Glycosidase</keyword>
<comment type="catalytic activity">
    <reaction evidence="1">
        <text>Hydrolysis of terminal non-reducing beta-D-galactose residues in beta-D-galactosides.</text>
        <dbReference type="EC" id="3.2.1.23"/>
    </reaction>
</comment>
<dbReference type="InterPro" id="IPR006103">
    <property type="entry name" value="Glyco_hydro_2_cat"/>
</dbReference>
<comment type="similarity">
    <text evidence="2">Belongs to the glycosyl hydrolase 2 family.</text>
</comment>
<dbReference type="InterPro" id="IPR014718">
    <property type="entry name" value="GH-type_carb-bd"/>
</dbReference>
<dbReference type="InterPro" id="IPR006104">
    <property type="entry name" value="Glyco_hydro_2_N"/>
</dbReference>
<dbReference type="SUPFAM" id="SSF49303">
    <property type="entry name" value="beta-Galactosidase/glucuronidase domain"/>
    <property type="match status" value="2"/>
</dbReference>
<dbReference type="PANTHER" id="PTHR46323">
    <property type="entry name" value="BETA-GALACTOSIDASE"/>
    <property type="match status" value="1"/>
</dbReference>
<dbReference type="InterPro" id="IPR032312">
    <property type="entry name" value="LacZ_4"/>
</dbReference>
<evidence type="ECO:0000256" key="1">
    <source>
        <dbReference type="ARBA" id="ARBA00001412"/>
    </source>
</evidence>
<accession>A0AB34KHF7</accession>
<evidence type="ECO:0000259" key="7">
    <source>
        <dbReference type="SMART" id="SM01038"/>
    </source>
</evidence>
<dbReference type="SUPFAM" id="SSF49785">
    <property type="entry name" value="Galactose-binding domain-like"/>
    <property type="match status" value="1"/>
</dbReference>
<dbReference type="PANTHER" id="PTHR46323:SF2">
    <property type="entry name" value="BETA-GALACTOSIDASE"/>
    <property type="match status" value="1"/>
</dbReference>
<dbReference type="InterPro" id="IPR008979">
    <property type="entry name" value="Galactose-bd-like_sf"/>
</dbReference>
<dbReference type="Pfam" id="PF16353">
    <property type="entry name" value="LacZ_4"/>
    <property type="match status" value="1"/>
</dbReference>
<dbReference type="InterPro" id="IPR050347">
    <property type="entry name" value="Bact_Beta-galactosidase"/>
</dbReference>
<dbReference type="GO" id="GO:0030246">
    <property type="term" value="F:carbohydrate binding"/>
    <property type="evidence" value="ECO:0007669"/>
    <property type="project" value="InterPro"/>
</dbReference>
<dbReference type="InterPro" id="IPR013783">
    <property type="entry name" value="Ig-like_fold"/>
</dbReference>
<dbReference type="InterPro" id="IPR036156">
    <property type="entry name" value="Beta-gal/glucu_dom_sf"/>
</dbReference>
<dbReference type="SUPFAM" id="SSF74650">
    <property type="entry name" value="Galactose mutarotase-like"/>
    <property type="match status" value="1"/>
</dbReference>
<dbReference type="SMART" id="SM01038">
    <property type="entry name" value="Bgal_small_N"/>
    <property type="match status" value="1"/>
</dbReference>
<dbReference type="GeneID" id="96010223"/>
<feature type="domain" description="Beta galactosidase small chain/" evidence="7">
    <location>
        <begin position="736"/>
        <end position="1012"/>
    </location>
</feature>
<evidence type="ECO:0000256" key="2">
    <source>
        <dbReference type="ARBA" id="ARBA00007401"/>
    </source>
</evidence>
<dbReference type="SUPFAM" id="SSF51445">
    <property type="entry name" value="(Trans)glycosidases"/>
    <property type="match status" value="1"/>
</dbReference>
<evidence type="ECO:0000256" key="3">
    <source>
        <dbReference type="ARBA" id="ARBA00012756"/>
    </source>
</evidence>
<dbReference type="InterPro" id="IPR023232">
    <property type="entry name" value="Glyco_hydro_2_AS"/>
</dbReference>
<evidence type="ECO:0000256" key="6">
    <source>
        <dbReference type="ARBA" id="ARBA00032230"/>
    </source>
</evidence>
<dbReference type="InterPro" id="IPR017853">
    <property type="entry name" value="GH"/>
</dbReference>
<dbReference type="PRINTS" id="PR00132">
    <property type="entry name" value="GLHYDRLASE2"/>
</dbReference>
<dbReference type="Pfam" id="PF02929">
    <property type="entry name" value="Bgal_small_N"/>
    <property type="match status" value="1"/>
</dbReference>
<dbReference type="Gene3D" id="2.70.98.10">
    <property type="match status" value="1"/>
</dbReference>
<dbReference type="AlphaFoldDB" id="A0AB34KHF7"/>
<dbReference type="Gene3D" id="2.60.120.260">
    <property type="entry name" value="Galactose-binding domain-like"/>
    <property type="match status" value="1"/>
</dbReference>
<evidence type="ECO:0000256" key="4">
    <source>
        <dbReference type="ARBA" id="ARBA00022801"/>
    </source>
</evidence>
<comment type="caution">
    <text evidence="8">The sequence shown here is derived from an EMBL/GenBank/DDBJ whole genome shotgun (WGS) entry which is preliminary data.</text>
</comment>
<keyword evidence="4" id="KW-0378">Hydrolase</keyword>
<dbReference type="InterPro" id="IPR006101">
    <property type="entry name" value="Glyco_hydro_2"/>
</dbReference>
<evidence type="ECO:0000313" key="8">
    <source>
        <dbReference type="EMBL" id="KAL1582678.1"/>
    </source>
</evidence>
<dbReference type="GO" id="GO:0004565">
    <property type="term" value="F:beta-galactosidase activity"/>
    <property type="evidence" value="ECO:0007669"/>
    <property type="project" value="UniProtKB-EC"/>
</dbReference>
<evidence type="ECO:0000256" key="5">
    <source>
        <dbReference type="ARBA" id="ARBA00023295"/>
    </source>
</evidence>
<evidence type="ECO:0000313" key="9">
    <source>
        <dbReference type="Proteomes" id="UP000803884"/>
    </source>
</evidence>
<dbReference type="GO" id="GO:0009341">
    <property type="term" value="C:beta-galactosidase complex"/>
    <property type="evidence" value="ECO:0007669"/>
    <property type="project" value="InterPro"/>
</dbReference>
<dbReference type="InterPro" id="IPR006102">
    <property type="entry name" value="Ig-like_GH2"/>
</dbReference>
<dbReference type="InterPro" id="IPR011013">
    <property type="entry name" value="Gal_mutarotase_sf_dom"/>
</dbReference>
<dbReference type="Pfam" id="PF02836">
    <property type="entry name" value="Glyco_hydro_2_C"/>
    <property type="match status" value="1"/>
</dbReference>
<dbReference type="GO" id="GO:0005990">
    <property type="term" value="P:lactose catabolic process"/>
    <property type="evidence" value="ECO:0007669"/>
    <property type="project" value="TreeGrafter"/>
</dbReference>
<dbReference type="PROSITE" id="PS00608">
    <property type="entry name" value="GLYCOSYL_HYDROL_F2_2"/>
    <property type="match status" value="1"/>
</dbReference>
<dbReference type="EC" id="3.2.1.23" evidence="3"/>
<proteinExistence type="inferred from homology"/>
<reference evidence="8 9" key="1">
    <citation type="journal article" date="2020" name="Microbiol. Resour. Announc.">
        <title>Draft Genome Sequence of a Cladosporium Species Isolated from the Mesophotic Ascidian Didemnum maculosum.</title>
        <authorList>
            <person name="Gioti A."/>
            <person name="Siaperas R."/>
            <person name="Nikolaivits E."/>
            <person name="Le Goff G."/>
            <person name="Ouazzani J."/>
            <person name="Kotoulas G."/>
            <person name="Topakas E."/>
        </authorList>
    </citation>
    <scope>NUCLEOTIDE SEQUENCE [LARGE SCALE GENOMIC DNA]</scope>
    <source>
        <strain evidence="8 9">TM138-S3</strain>
    </source>
</reference>
<dbReference type="InterPro" id="IPR004199">
    <property type="entry name" value="B-gal_small/dom_5"/>
</dbReference>
<name>A0AB34KHF7_9PEZI</name>
<gene>
    <name evidence="8" type="ORF">WHR41_08781</name>
</gene>
<dbReference type="Pfam" id="PF00703">
    <property type="entry name" value="Glyco_hydro_2"/>
    <property type="match status" value="1"/>
</dbReference>
<organism evidence="8 9">
    <name type="scientific">Cladosporium halotolerans</name>
    <dbReference type="NCBI Taxonomy" id="1052096"/>
    <lineage>
        <taxon>Eukaryota</taxon>
        <taxon>Fungi</taxon>
        <taxon>Dikarya</taxon>
        <taxon>Ascomycota</taxon>
        <taxon>Pezizomycotina</taxon>
        <taxon>Dothideomycetes</taxon>
        <taxon>Dothideomycetidae</taxon>
        <taxon>Cladosporiales</taxon>
        <taxon>Cladosporiaceae</taxon>
        <taxon>Cladosporium</taxon>
    </lineage>
</organism>
<protein>
    <recommendedName>
        <fullName evidence="3">beta-galactosidase</fullName>
        <ecNumber evidence="3">3.2.1.23</ecNumber>
    </recommendedName>
    <alternativeName>
        <fullName evidence="6">Lactase</fullName>
    </alternativeName>
</protein>
<keyword evidence="9" id="KW-1185">Reference proteome</keyword>
<dbReference type="EMBL" id="JAAQHG020000046">
    <property type="protein sequence ID" value="KAL1582678.1"/>
    <property type="molecule type" value="Genomic_DNA"/>
</dbReference>
<dbReference type="Pfam" id="PF02837">
    <property type="entry name" value="Glyco_hydro_2_N"/>
    <property type="match status" value="1"/>
</dbReference>
<dbReference type="RefSeq" id="XP_069225785.1">
    <property type="nucleotide sequence ID" value="XM_069377385.1"/>
</dbReference>
<dbReference type="Gene3D" id="3.20.20.80">
    <property type="entry name" value="Glycosidases"/>
    <property type="match status" value="1"/>
</dbReference>
<dbReference type="Proteomes" id="UP000803884">
    <property type="component" value="Unassembled WGS sequence"/>
</dbReference>
<sequence length="1014" mass="114593">MSAMSSVSTFPGFVPDWSNLDVLHRNEVPARAIFYNYASEAAALSFSKSEAEYESLNGDWKFNYADSPFDAPAWDEAESWDTIEVPGHWQRQGYGRPHYTNIHYPFPVSPPNVSYQNPTGSYWRQFEVPEKWDGQHIRVRFEGVDSAFHVYVNGDEVGYSQGARNPAEFDITEYLSPGQSNNLSARVYQWSDGSYLEDQDQWWLSGIFRDVYLMPFSESSIQDYQIVPHVADDFKSGFFSFNITTAGGNGTVSAKLLAPNGAELETYEGSASGNITMQVSGGDFHLWSAETPTLYTVVLNLGEQYISQKVGFHRIELSGPNMLVNGEPIIIYGVNRHEHNSESGRTVPYEAMRADMIRMKQSNINAIRAAHQPHHPDFFDLADELGFYVIAEADLECHGFNDINDTVYGASQWTSNNTDWTGAYLDRAEQLVDRLRNHVSIIIWSLGNECYYGQNHVEMYNWIHETDPTRLVHYEPDQNATSTDMYSHMYPSLEDMDEQISNFTDKFYILCEYAHAMGNGPGGLVEYVNKFRTEPLIQGGLVWEWNNHGLRHEQNGTEFYAYGGDFGDYPNDADFIMDGLTLSDHTPMPSLYEYAKIIQPVEVKLSNDSTQMMIRNWYDFLDLSHLDASWHIVRDGGANASTSTPLNVSVAAGETVSVPVPINRNTLDSEAWLTVEFALKEDHAWAPAGHVVAFDQLYLEGPMAGQSNSTLQTRSSFALSNRQTEVNMTQTGNRIMVHSGDSTFGFDLVRGNVTWTSNGVDLFNRGPELYFYRAMTQNDNGQSGDAEFWNDAWVHSMRTQVRDVFWEDTGDALEVRYNVRVAPQVLEWGAEADIIYTIPHDEGALSIHAQGDFVGNNTPEVLPRIGLLTHLNQDFDDVAWFGRGPGENYPDSKQSQLFGEYSSSVAELFTYYDYPQENGNRGELRWLQIGNPNAGLTLDARMDGEPFSFTAKRVSDYDLNDAQHPHDLQQLNMTILNLDMKNNGLGSATVGPRPFEQYKCYSGPFDFTFHLKLV</sequence>
<dbReference type="Gene3D" id="2.60.40.10">
    <property type="entry name" value="Immunoglobulins"/>
    <property type="match status" value="2"/>
</dbReference>